<evidence type="ECO:0000259" key="8">
    <source>
        <dbReference type="Pfam" id="PF08022"/>
    </source>
</evidence>
<evidence type="ECO:0000256" key="3">
    <source>
        <dbReference type="ARBA" id="ARBA00022827"/>
    </source>
</evidence>
<name>K4FZN3_ARAHA</name>
<evidence type="ECO:0000313" key="11">
    <source>
        <dbReference type="EMBL" id="AFJ66168.1"/>
    </source>
</evidence>
<dbReference type="AlphaFoldDB" id="K4FZN3"/>
<feature type="transmembrane region" description="Helical" evidence="7">
    <location>
        <begin position="510"/>
        <end position="528"/>
    </location>
</feature>
<dbReference type="CDD" id="cd06186">
    <property type="entry name" value="NOX_Duox_like_FAD_NADP"/>
    <property type="match status" value="1"/>
</dbReference>
<dbReference type="GO" id="GO:0046872">
    <property type="term" value="F:metal ion binding"/>
    <property type="evidence" value="ECO:0007669"/>
    <property type="project" value="UniProtKB-KW"/>
</dbReference>
<dbReference type="GO" id="GO:0005886">
    <property type="term" value="C:plasma membrane"/>
    <property type="evidence" value="ECO:0007669"/>
    <property type="project" value="TreeGrafter"/>
</dbReference>
<dbReference type="EMBL" id="JX003246">
    <property type="protein sequence ID" value="AFJ66168.1"/>
    <property type="molecule type" value="Genomic_DNA"/>
</dbReference>
<evidence type="ECO:0000256" key="7">
    <source>
        <dbReference type="SAM" id="Phobius"/>
    </source>
</evidence>
<dbReference type="PRINTS" id="PR00466">
    <property type="entry name" value="GP91PHOX"/>
</dbReference>
<gene>
    <name evidence="11" type="ORF">11M19.12</name>
</gene>
<evidence type="ECO:0000256" key="4">
    <source>
        <dbReference type="ARBA" id="ARBA00022837"/>
    </source>
</evidence>
<dbReference type="GO" id="GO:0016174">
    <property type="term" value="F:NAD(P)H oxidase H2O2-forming activity"/>
    <property type="evidence" value="ECO:0007669"/>
    <property type="project" value="TreeGrafter"/>
</dbReference>
<evidence type="ECO:0000259" key="10">
    <source>
        <dbReference type="Pfam" id="PF08414"/>
    </source>
</evidence>
<protein>
    <recommendedName>
        <fullName evidence="12">FAD-binding FR-type domain-containing protein</fullName>
    </recommendedName>
</protein>
<keyword evidence="7" id="KW-1133">Transmembrane helix</keyword>
<evidence type="ECO:0000256" key="2">
    <source>
        <dbReference type="ARBA" id="ARBA00022723"/>
    </source>
</evidence>
<feature type="region of interest" description="Disordered" evidence="6">
    <location>
        <begin position="117"/>
        <end position="136"/>
    </location>
</feature>
<feature type="domain" description="FAD-binding 8" evidence="8">
    <location>
        <begin position="540"/>
        <end position="637"/>
    </location>
</feature>
<keyword evidence="7" id="KW-0812">Transmembrane</keyword>
<feature type="domain" description="NADPH oxidase Respiratory burst" evidence="10">
    <location>
        <begin position="131"/>
        <end position="230"/>
    </location>
</feature>
<proteinExistence type="predicted"/>
<dbReference type="InterPro" id="IPR050369">
    <property type="entry name" value="RBOH/FRE"/>
</dbReference>
<dbReference type="InterPro" id="IPR013121">
    <property type="entry name" value="Fe_red_NAD-bd_6"/>
</dbReference>
<sequence>MNRVSFEVSGGYHSDAEAGNSGPMSGGQLPPIYKKPANSRFTAENSQRTRTAAPYVDLTVDVQDDRVSVHSLKMEGGSSVEESPELTLLKRNRLEKKTTVVKRLASVSHELKRLTSVSGGVGGRKPPRPAKLDRTKSAATQALKGLKFISKTDGGAGWSAVEKRFNQITATTGGLLVRTKFGECIGMTSKDFALELFDALARRRNITGEVIDGDQLKEFWEQINDQSFDSRLKTFFDMYCFRIPIFVSFTFSSLECESEIYDNAGWIKMLMIITLSASANNLSTIQKRADEYAALIMEELDPDNIGYIMLESLETLLLQAATQSVITSTGERKNLSHMMSQRLKPTFNRNPLKRWYRGLRFFVLDNWKRCWVIVLWLIVMAILFTYKYIQYKRSPVYAVMGDCVCMAKGAAETIKLNMALILLPVCRNTITWLRNKTRLGVVVPFDDNLNFHKVIAVGIIVGVTMHAGAHLACDFPRLLKATPEAYRPLRQFFGDEQPKSYWHFVNSVEGITGLTWMYLVAPVILYACERLIRAFRSSIKAVTIRKVAVYPGNVLAIHLSRPQNFKYKSGQYMFVNCAAVSPFEWCVSHLRQELVVCSEPTCCMVQIIPSFEGTSHVDMYRSSFPKVLIDGPYGAPAQDYKKYEVVLLVGLGIGATPMISIVKDIVNNIKAKEQAQLNRMENGTSEPRRNKKESFRTRRAYFYWVTREQGSFDWFKNIMNEVAERDTNRVIELHNYCTSVYEEGDARSALIHMLQSLNHAKNGVDIVSGTRVMSHFAKPNWRNVYKRIAMDHPNTKVGLMLKRIIWHEKFVQNRFISHM</sequence>
<keyword evidence="4" id="KW-0106">Calcium</keyword>
<organism evidence="11">
    <name type="scientific">Arabidopsis halleri</name>
    <dbReference type="NCBI Taxonomy" id="81970"/>
    <lineage>
        <taxon>Eukaryota</taxon>
        <taxon>Viridiplantae</taxon>
        <taxon>Streptophyta</taxon>
        <taxon>Embryophyta</taxon>
        <taxon>Tracheophyta</taxon>
        <taxon>Spermatophyta</taxon>
        <taxon>Magnoliopsida</taxon>
        <taxon>eudicotyledons</taxon>
        <taxon>Gunneridae</taxon>
        <taxon>Pentapetalae</taxon>
        <taxon>rosids</taxon>
        <taxon>malvids</taxon>
        <taxon>Brassicales</taxon>
        <taxon>Brassicaceae</taxon>
        <taxon>Camelineae</taxon>
        <taxon>Arabidopsis</taxon>
    </lineage>
</organism>
<dbReference type="SUPFAM" id="SSF52343">
    <property type="entry name" value="Ferredoxin reductase-like, C-terminal NADP-linked domain"/>
    <property type="match status" value="1"/>
</dbReference>
<keyword evidence="5" id="KW-0560">Oxidoreductase</keyword>
<feature type="transmembrane region" description="Helical" evidence="7">
    <location>
        <begin position="371"/>
        <end position="389"/>
    </location>
</feature>
<reference evidence="11" key="1">
    <citation type="journal article" date="2012" name="Genetics">
        <title>Independent FLC Mutations as Causes of Flowering-Time Variation in Arabidopsis thaliana and Capsella rubella.</title>
        <authorList>
            <person name="Guo Y.L."/>
            <person name="Todesco M."/>
            <person name="Hagmann J."/>
            <person name="Das S."/>
            <person name="Weigel D."/>
        </authorList>
    </citation>
    <scope>NUCLEOTIDE SEQUENCE</scope>
</reference>
<dbReference type="InterPro" id="IPR039261">
    <property type="entry name" value="FNR_nucleotide-bd"/>
</dbReference>
<dbReference type="GO" id="GO:0004601">
    <property type="term" value="F:peroxidase activity"/>
    <property type="evidence" value="ECO:0007669"/>
    <property type="project" value="InterPro"/>
</dbReference>
<dbReference type="Pfam" id="PF08414">
    <property type="entry name" value="NADPH_Ox"/>
    <property type="match status" value="1"/>
</dbReference>
<dbReference type="InterPro" id="IPR013112">
    <property type="entry name" value="FAD-bd_8"/>
</dbReference>
<dbReference type="Pfam" id="PF08022">
    <property type="entry name" value="FAD_binding_8"/>
    <property type="match status" value="1"/>
</dbReference>
<dbReference type="PANTHER" id="PTHR11972:SF152">
    <property type="entry name" value="RESPIRATORY BURST OXIDASE HOMOLOG PROTEIN C"/>
    <property type="match status" value="1"/>
</dbReference>
<dbReference type="Gene3D" id="3.40.50.80">
    <property type="entry name" value="Nucleotide-binding domain of ferredoxin-NADP reductase (FNR) module"/>
    <property type="match status" value="1"/>
</dbReference>
<evidence type="ECO:0000259" key="9">
    <source>
        <dbReference type="Pfam" id="PF08030"/>
    </source>
</evidence>
<keyword evidence="2" id="KW-0479">Metal-binding</keyword>
<reference evidence="11" key="2">
    <citation type="submission" date="2012-05" db="EMBL/GenBank/DDBJ databases">
        <authorList>
            <person name="Savar N.S."/>
            <person name="Jahanian-Najafabadi A."/>
            <person name="Bouzari S."/>
        </authorList>
    </citation>
    <scope>NUCLEOTIDE SEQUENCE</scope>
</reference>
<feature type="domain" description="Ferric reductase NAD binding" evidence="9">
    <location>
        <begin position="643"/>
        <end position="800"/>
    </location>
</feature>
<evidence type="ECO:0000256" key="6">
    <source>
        <dbReference type="SAM" id="MobiDB-lite"/>
    </source>
</evidence>
<evidence type="ECO:0000256" key="5">
    <source>
        <dbReference type="ARBA" id="ARBA00023002"/>
    </source>
</evidence>
<keyword evidence="1" id="KW-0285">Flavoprotein</keyword>
<feature type="region of interest" description="Disordered" evidence="6">
    <location>
        <begin position="1"/>
        <end position="49"/>
    </location>
</feature>
<dbReference type="InterPro" id="IPR013623">
    <property type="entry name" value="NADPH_Ox"/>
</dbReference>
<dbReference type="InterPro" id="IPR000778">
    <property type="entry name" value="Cyt_b245_heavy_chain"/>
</dbReference>
<keyword evidence="3" id="KW-0274">FAD</keyword>
<dbReference type="Pfam" id="PF08030">
    <property type="entry name" value="NAD_binding_6"/>
    <property type="match status" value="1"/>
</dbReference>
<accession>K4FZN3</accession>
<keyword evidence="7" id="KW-0472">Membrane</keyword>
<evidence type="ECO:0008006" key="12">
    <source>
        <dbReference type="Google" id="ProtNLM"/>
    </source>
</evidence>
<dbReference type="PANTHER" id="PTHR11972">
    <property type="entry name" value="NADPH OXIDASE"/>
    <property type="match status" value="1"/>
</dbReference>
<evidence type="ECO:0000256" key="1">
    <source>
        <dbReference type="ARBA" id="ARBA00022630"/>
    </source>
</evidence>
<dbReference type="Gene3D" id="1.10.238.10">
    <property type="entry name" value="EF-hand"/>
    <property type="match status" value="1"/>
</dbReference>
<feature type="compositionally biased region" description="Polar residues" evidence="6">
    <location>
        <begin position="39"/>
        <end position="49"/>
    </location>
</feature>